<organism evidence="3">
    <name type="scientific">Variovorax paradoxus (strain S110)</name>
    <dbReference type="NCBI Taxonomy" id="543728"/>
    <lineage>
        <taxon>Bacteria</taxon>
        <taxon>Pseudomonadati</taxon>
        <taxon>Pseudomonadota</taxon>
        <taxon>Betaproteobacteria</taxon>
        <taxon>Burkholderiales</taxon>
        <taxon>Comamonadaceae</taxon>
        <taxon>Variovorax</taxon>
    </lineage>
</organism>
<reference evidence="3" key="1">
    <citation type="submission" date="2009-06" db="EMBL/GenBank/DDBJ databases">
        <title>Complete sequence of chromosome 1 of Variovorax paradoxus S110.</title>
        <authorList>
            <consortium name="US DOE Joint Genome Institute"/>
            <person name="Lucas S."/>
            <person name="Copeland A."/>
            <person name="Lapidus A."/>
            <person name="Glavina del Rio T."/>
            <person name="Tice H."/>
            <person name="Bruce D."/>
            <person name="Goodwin L."/>
            <person name="Pitluck S."/>
            <person name="Chertkov O."/>
            <person name="Brettin T."/>
            <person name="Detter J.C."/>
            <person name="Han C."/>
            <person name="Larimer F."/>
            <person name="Land M."/>
            <person name="Hauser L."/>
            <person name="Kyrpides N."/>
            <person name="Ovchinnikova G."/>
            <person name="Orwin P."/>
            <person name="Leadbetter J.R."/>
            <person name="Spain J.C."/>
            <person name="Han J.I."/>
        </authorList>
    </citation>
    <scope>NUCLEOTIDE SEQUENCE</scope>
    <source>
        <strain evidence="3">S110</strain>
    </source>
</reference>
<evidence type="ECO:0000256" key="1">
    <source>
        <dbReference type="ARBA" id="ARBA00023002"/>
    </source>
</evidence>
<proteinExistence type="predicted"/>
<dbReference type="PANTHER" id="PTHR13847:SF287">
    <property type="entry name" value="FAD-DEPENDENT OXIDOREDUCTASE DOMAIN-CONTAINING PROTEIN 1"/>
    <property type="match status" value="1"/>
</dbReference>
<name>C5CRE5_VARPS</name>
<dbReference type="GO" id="GO:0005737">
    <property type="term" value="C:cytoplasm"/>
    <property type="evidence" value="ECO:0007669"/>
    <property type="project" value="TreeGrafter"/>
</dbReference>
<accession>C5CRE5</accession>
<keyword evidence="1" id="KW-0560">Oxidoreductase</keyword>
<sequence precursor="true">MDADAIVIGAGIVGAACAHALAQAGRRVLVLDARVGGATGAGMGHLVVMDDNPAELALSSHSTAQWRALAPRMSEDCAYSACGTLWIAANEEEMAEAERKQQRLHEHGIESRLLGALELARAEPALRKGLAGALEVPGDGILYAPNAARWLLAQGADSIRIEHAKVDAIEDDGTLRLADGSRRSAPQVVLANGIEATVLCPELPIRPKKGHLLITDRYPGTVHHQLVELGYVTSAHHSDGDSVAFNVQPRPTGQLLIGSSRQFDTTDPAVEAPMLARMLQRAIGYLPGLAEFNAVRSWTGLRAATPDGLPLLGKHPWREKLWLAVGHEGLGVTTAPGSAHLLAALMTGAAPGFDAAPYAPRGLLEKRA</sequence>
<dbReference type="eggNOG" id="COG0665">
    <property type="taxonomic scope" value="Bacteria"/>
</dbReference>
<dbReference type="GO" id="GO:0016491">
    <property type="term" value="F:oxidoreductase activity"/>
    <property type="evidence" value="ECO:0007669"/>
    <property type="project" value="UniProtKB-KW"/>
</dbReference>
<evidence type="ECO:0000313" key="3">
    <source>
        <dbReference type="EMBL" id="ACS21821.1"/>
    </source>
</evidence>
<feature type="domain" description="FAD dependent oxidoreductase" evidence="2">
    <location>
        <begin position="4"/>
        <end position="345"/>
    </location>
</feature>
<dbReference type="SUPFAM" id="SSF54373">
    <property type="entry name" value="FAD-linked reductases, C-terminal domain"/>
    <property type="match status" value="1"/>
</dbReference>
<dbReference type="Gene3D" id="3.50.50.60">
    <property type="entry name" value="FAD/NAD(P)-binding domain"/>
    <property type="match status" value="1"/>
</dbReference>
<dbReference type="HOGENOM" id="CLU_007884_4_3_4"/>
<dbReference type="Pfam" id="PF01266">
    <property type="entry name" value="DAO"/>
    <property type="match status" value="1"/>
</dbReference>
<dbReference type="STRING" id="543728.Vapar_5219"/>
<dbReference type="OrthoDB" id="9806257at2"/>
<dbReference type="PANTHER" id="PTHR13847">
    <property type="entry name" value="SARCOSINE DEHYDROGENASE-RELATED"/>
    <property type="match status" value="1"/>
</dbReference>
<dbReference type="KEGG" id="vap:Vapar_5219"/>
<gene>
    <name evidence="3" type="ordered locus">Vapar_5219</name>
</gene>
<dbReference type="Gene3D" id="3.30.9.10">
    <property type="entry name" value="D-Amino Acid Oxidase, subunit A, domain 2"/>
    <property type="match status" value="1"/>
</dbReference>
<dbReference type="EMBL" id="CP001635">
    <property type="protein sequence ID" value="ACS21821.1"/>
    <property type="molecule type" value="Genomic_DNA"/>
</dbReference>
<dbReference type="AlphaFoldDB" id="C5CRE5"/>
<protein>
    <submittedName>
        <fullName evidence="3">FAD dependent oxidoreductase</fullName>
    </submittedName>
</protein>
<dbReference type="InterPro" id="IPR036188">
    <property type="entry name" value="FAD/NAD-bd_sf"/>
</dbReference>
<evidence type="ECO:0000259" key="2">
    <source>
        <dbReference type="Pfam" id="PF01266"/>
    </source>
</evidence>
<dbReference type="InterPro" id="IPR006076">
    <property type="entry name" value="FAD-dep_OxRdtase"/>
</dbReference>
<dbReference type="SUPFAM" id="SSF51905">
    <property type="entry name" value="FAD/NAD(P)-binding domain"/>
    <property type="match status" value="1"/>
</dbReference>